<name>A0A1E5UCT9_9FLAO</name>
<evidence type="ECO:0000313" key="3">
    <source>
        <dbReference type="Proteomes" id="UP000095601"/>
    </source>
</evidence>
<sequence length="164" mass="18998">MKIGDLISVIDDDLKGKISAFKGNLVQIEDEHGFHYDIEKSKVVLHNHNIYDDISITAKKETSTKISKKNQTQPQSIDLHFEKLVNNPKDFESWERLMIQREKLIEKLEYCRNNNIKKLNIIHGIGDGVLQNMVHEVLQGFAGIEYEDHDFFYHSTGNVLVTFL</sequence>
<keyword evidence="3" id="KW-1185">Reference proteome</keyword>
<dbReference type="Proteomes" id="UP000095601">
    <property type="component" value="Unassembled WGS sequence"/>
</dbReference>
<comment type="caution">
    <text evidence="2">The sequence shown here is derived from an EMBL/GenBank/DDBJ whole genome shotgun (WGS) entry which is preliminary data.</text>
</comment>
<dbReference type="AlphaFoldDB" id="A0A1E5UCT9"/>
<organism evidence="2 3">
    <name type="scientific">Cloacibacterium normanense</name>
    <dbReference type="NCBI Taxonomy" id="237258"/>
    <lineage>
        <taxon>Bacteria</taxon>
        <taxon>Pseudomonadati</taxon>
        <taxon>Bacteroidota</taxon>
        <taxon>Flavobacteriia</taxon>
        <taxon>Flavobacteriales</taxon>
        <taxon>Weeksellaceae</taxon>
    </lineage>
</organism>
<dbReference type="RefSeq" id="WP_069799591.1">
    <property type="nucleotide sequence ID" value="NZ_CP034157.1"/>
</dbReference>
<dbReference type="OrthoDB" id="1524810at2"/>
<gene>
    <name evidence="2" type="ORF">BHF72_0271</name>
</gene>
<proteinExistence type="predicted"/>
<reference evidence="2 3" key="1">
    <citation type="submission" date="2016-09" db="EMBL/GenBank/DDBJ databases">
        <authorList>
            <person name="Capua I."/>
            <person name="De Benedictis P."/>
            <person name="Joannis T."/>
            <person name="Lombin L.H."/>
            <person name="Cattoli G."/>
        </authorList>
    </citation>
    <scope>NUCLEOTIDE SEQUENCE [LARGE SCALE GENOMIC DNA]</scope>
    <source>
        <strain evidence="2 3">NRS-1</strain>
    </source>
</reference>
<dbReference type="InterPro" id="IPR002625">
    <property type="entry name" value="Smr_dom"/>
</dbReference>
<dbReference type="STRING" id="237258.SAMN04489756_11285"/>
<dbReference type="Pfam" id="PF01713">
    <property type="entry name" value="Smr"/>
    <property type="match status" value="1"/>
</dbReference>
<accession>A0A1E5UCT9</accession>
<dbReference type="Gene3D" id="3.30.1370.110">
    <property type="match status" value="1"/>
</dbReference>
<feature type="domain" description="Smr" evidence="1">
    <location>
        <begin position="101"/>
        <end position="164"/>
    </location>
</feature>
<protein>
    <submittedName>
        <fullName evidence="2">Smr domain protein</fullName>
    </submittedName>
</protein>
<dbReference type="EMBL" id="MKGI01000075">
    <property type="protein sequence ID" value="OEL10721.1"/>
    <property type="molecule type" value="Genomic_DNA"/>
</dbReference>
<dbReference type="KEGG" id="cnr:EB819_00950"/>
<dbReference type="InterPro" id="IPR036063">
    <property type="entry name" value="Smr_dom_sf"/>
</dbReference>
<evidence type="ECO:0000259" key="1">
    <source>
        <dbReference type="PROSITE" id="PS50828"/>
    </source>
</evidence>
<dbReference type="PATRIC" id="fig|237258.4.peg.456"/>
<dbReference type="PROSITE" id="PS50828">
    <property type="entry name" value="SMR"/>
    <property type="match status" value="1"/>
</dbReference>
<evidence type="ECO:0000313" key="2">
    <source>
        <dbReference type="EMBL" id="OEL10721.1"/>
    </source>
</evidence>